<dbReference type="Proteomes" id="UP001317259">
    <property type="component" value="Unassembled WGS sequence"/>
</dbReference>
<feature type="compositionally biased region" description="Low complexity" evidence="1">
    <location>
        <begin position="205"/>
        <end position="222"/>
    </location>
</feature>
<reference evidence="3 4" key="1">
    <citation type="submission" date="2022-04" db="EMBL/GenBank/DDBJ databases">
        <title>Genome draft of Actinomadura sp. ATCC 31491.</title>
        <authorList>
            <person name="Shi X."/>
            <person name="Du Y."/>
        </authorList>
    </citation>
    <scope>NUCLEOTIDE SEQUENCE [LARGE SCALE GENOMIC DNA]</scope>
    <source>
        <strain evidence="3 4">ATCC 31491</strain>
    </source>
</reference>
<proteinExistence type="predicted"/>
<feature type="signal peptide" evidence="2">
    <location>
        <begin position="1"/>
        <end position="22"/>
    </location>
</feature>
<evidence type="ECO:0000256" key="2">
    <source>
        <dbReference type="SAM" id="SignalP"/>
    </source>
</evidence>
<evidence type="ECO:0000313" key="4">
    <source>
        <dbReference type="Proteomes" id="UP001317259"/>
    </source>
</evidence>
<accession>A0ABT0FJU0</accession>
<protein>
    <recommendedName>
        <fullName evidence="5">LPXTG cell wall anchor domain-containing protein</fullName>
    </recommendedName>
</protein>
<feature type="chain" id="PRO_5045445742" description="LPXTG cell wall anchor domain-containing protein" evidence="2">
    <location>
        <begin position="23"/>
        <end position="262"/>
    </location>
</feature>
<name>A0ABT0FJU0_9ACTN</name>
<feature type="compositionally biased region" description="Acidic residues" evidence="1">
    <location>
        <begin position="193"/>
        <end position="204"/>
    </location>
</feature>
<organism evidence="3 4">
    <name type="scientific">Actinomadura luzonensis</name>
    <dbReference type="NCBI Taxonomy" id="2805427"/>
    <lineage>
        <taxon>Bacteria</taxon>
        <taxon>Bacillati</taxon>
        <taxon>Actinomycetota</taxon>
        <taxon>Actinomycetes</taxon>
        <taxon>Streptosporangiales</taxon>
        <taxon>Thermomonosporaceae</taxon>
        <taxon>Actinomadura</taxon>
    </lineage>
</organism>
<keyword evidence="4" id="KW-1185">Reference proteome</keyword>
<feature type="compositionally biased region" description="Low complexity" evidence="1">
    <location>
        <begin position="177"/>
        <end position="192"/>
    </location>
</feature>
<feature type="compositionally biased region" description="Gly residues" evidence="1">
    <location>
        <begin position="223"/>
        <end position="232"/>
    </location>
</feature>
<dbReference type="EMBL" id="JAKRKC020000001">
    <property type="protein sequence ID" value="MCK2212582.1"/>
    <property type="molecule type" value="Genomic_DNA"/>
</dbReference>
<feature type="region of interest" description="Disordered" evidence="1">
    <location>
        <begin position="169"/>
        <end position="236"/>
    </location>
</feature>
<comment type="caution">
    <text evidence="3">The sequence shown here is derived from an EMBL/GenBank/DDBJ whole genome shotgun (WGS) entry which is preliminary data.</text>
</comment>
<keyword evidence="2" id="KW-0732">Signal</keyword>
<gene>
    <name evidence="3" type="ORF">MF672_002020</name>
</gene>
<evidence type="ECO:0008006" key="5">
    <source>
        <dbReference type="Google" id="ProtNLM"/>
    </source>
</evidence>
<dbReference type="RefSeq" id="WP_242383940.1">
    <property type="nucleotide sequence ID" value="NZ_JAKRKC020000001.1"/>
</dbReference>
<evidence type="ECO:0000256" key="1">
    <source>
        <dbReference type="SAM" id="MobiDB-lite"/>
    </source>
</evidence>
<sequence length="262" mass="25800">MRVALIAPVVALLLANAPAASAAAPEVIDYRCTTTATGDTQNIKLSVELTVPATAGVQQNVTIGWKGSYSGSAQLLAPATGLEAGLNLYAYVGISGITGLTSATGVAQLTGVTPSAAIPLPTTTVNLTTTPPQAGQGKVHVAAVNFGSSPQEPVIECEVANAAGRTEHPLSVTAGGTSSSPSPTPTASSTPTDDADDEETEDPETSATPEESDAGTSTPSGGVATGGGGEAGPDGRSLILAGSLLLLASTAGLALRRRRLSA</sequence>
<evidence type="ECO:0000313" key="3">
    <source>
        <dbReference type="EMBL" id="MCK2212582.1"/>
    </source>
</evidence>